<feature type="transmembrane region" description="Helical" evidence="7">
    <location>
        <begin position="174"/>
        <end position="191"/>
    </location>
</feature>
<protein>
    <submittedName>
        <fullName evidence="9">MFS transporter</fullName>
    </submittedName>
</protein>
<evidence type="ECO:0000256" key="5">
    <source>
        <dbReference type="ARBA" id="ARBA00023063"/>
    </source>
</evidence>
<comment type="similarity">
    <text evidence="2">Belongs to the major facilitator superfamily. Nitrate/nitrite porter (TC 2.A.1.8) family.</text>
</comment>
<proteinExistence type="inferred from homology"/>
<evidence type="ECO:0000256" key="2">
    <source>
        <dbReference type="ARBA" id="ARBA00008432"/>
    </source>
</evidence>
<reference evidence="10" key="1">
    <citation type="journal article" date="2019" name="J. Bacteriol.">
        <title>A Mutagenic Screen Identifies a TonB-Dependent Receptor Required for the Lanthanide Metal Switch in the Type I Methanotroph 'Methylotuvimicrobium buryatense' 5GB1C.</title>
        <authorList>
            <person name="Groom J.D."/>
            <person name="Ford S.M."/>
            <person name="Pesesky M.W."/>
            <person name="Lidstrom M.E."/>
        </authorList>
    </citation>
    <scope>NUCLEOTIDE SEQUENCE [LARGE SCALE GENOMIC DNA]</scope>
    <source>
        <strain evidence="10">5GB1C</strain>
    </source>
</reference>
<accession>A0A4P9UM36</accession>
<feature type="transmembrane region" description="Helical" evidence="7">
    <location>
        <begin position="450"/>
        <end position="467"/>
    </location>
</feature>
<gene>
    <name evidence="9" type="ORF">EQU24_08975</name>
</gene>
<evidence type="ECO:0000259" key="8">
    <source>
        <dbReference type="PROSITE" id="PS50850"/>
    </source>
</evidence>
<dbReference type="InterPro" id="IPR036259">
    <property type="entry name" value="MFS_trans_sf"/>
</dbReference>
<name>A0A4P9UM36_METBY</name>
<dbReference type="GO" id="GO:0042128">
    <property type="term" value="P:nitrate assimilation"/>
    <property type="evidence" value="ECO:0007669"/>
    <property type="project" value="UniProtKB-KW"/>
</dbReference>
<dbReference type="GO" id="GO:0016020">
    <property type="term" value="C:membrane"/>
    <property type="evidence" value="ECO:0007669"/>
    <property type="project" value="UniProtKB-SubCell"/>
</dbReference>
<dbReference type="AlphaFoldDB" id="A0A4P9UM36"/>
<feature type="transmembrane region" description="Helical" evidence="7">
    <location>
        <begin position="364"/>
        <end position="383"/>
    </location>
</feature>
<feature type="transmembrane region" description="Helical" evidence="7">
    <location>
        <begin position="329"/>
        <end position="352"/>
    </location>
</feature>
<keyword evidence="10" id="KW-1185">Reference proteome</keyword>
<dbReference type="PANTHER" id="PTHR23515">
    <property type="entry name" value="HIGH-AFFINITY NITRATE TRANSPORTER 2.3"/>
    <property type="match status" value="1"/>
</dbReference>
<dbReference type="RefSeq" id="WP_017839814.1">
    <property type="nucleotide sequence ID" value="NZ_CP035467.1"/>
</dbReference>
<dbReference type="InterPro" id="IPR020846">
    <property type="entry name" value="MFS_dom"/>
</dbReference>
<dbReference type="KEGG" id="mbur:EQU24_08975"/>
<feature type="transmembrane region" description="Helical" evidence="7">
    <location>
        <begin position="425"/>
        <end position="444"/>
    </location>
</feature>
<feature type="transmembrane region" description="Helical" evidence="7">
    <location>
        <begin position="55"/>
        <end position="75"/>
    </location>
</feature>
<feature type="transmembrane region" description="Helical" evidence="7">
    <location>
        <begin position="20"/>
        <end position="43"/>
    </location>
</feature>
<feature type="transmembrane region" description="Helical" evidence="7">
    <location>
        <begin position="295"/>
        <end position="323"/>
    </location>
</feature>
<feature type="transmembrane region" description="Helical" evidence="7">
    <location>
        <begin position="82"/>
        <end position="101"/>
    </location>
</feature>
<dbReference type="InterPro" id="IPR044772">
    <property type="entry name" value="NO3_transporter"/>
</dbReference>
<feature type="transmembrane region" description="Helical" evidence="7">
    <location>
        <begin position="253"/>
        <end position="274"/>
    </location>
</feature>
<dbReference type="Gene3D" id="1.20.1250.20">
    <property type="entry name" value="MFS general substrate transporter like domains"/>
    <property type="match status" value="2"/>
</dbReference>
<feature type="domain" description="Major facilitator superfamily (MFS) profile" evidence="8">
    <location>
        <begin position="1"/>
        <end position="475"/>
    </location>
</feature>
<dbReference type="STRING" id="675511.GCA_000341735_01234"/>
<dbReference type="InterPro" id="IPR011701">
    <property type="entry name" value="MFS"/>
</dbReference>
<organism evidence="9 10">
    <name type="scientific">Methylotuvimicrobium buryatense</name>
    <name type="common">Methylomicrobium buryatense</name>
    <dbReference type="NCBI Taxonomy" id="95641"/>
    <lineage>
        <taxon>Bacteria</taxon>
        <taxon>Pseudomonadati</taxon>
        <taxon>Pseudomonadota</taxon>
        <taxon>Gammaproteobacteria</taxon>
        <taxon>Methylococcales</taxon>
        <taxon>Methylococcaceae</taxon>
        <taxon>Methylotuvimicrobium</taxon>
    </lineage>
</organism>
<dbReference type="SUPFAM" id="SSF103473">
    <property type="entry name" value="MFS general substrate transporter"/>
    <property type="match status" value="1"/>
</dbReference>
<dbReference type="EMBL" id="CP035467">
    <property type="protein sequence ID" value="QCW82359.1"/>
    <property type="molecule type" value="Genomic_DNA"/>
</dbReference>
<dbReference type="Proteomes" id="UP000305881">
    <property type="component" value="Chromosome"/>
</dbReference>
<evidence type="ECO:0000256" key="7">
    <source>
        <dbReference type="SAM" id="Phobius"/>
    </source>
</evidence>
<dbReference type="PROSITE" id="PS50850">
    <property type="entry name" value="MFS"/>
    <property type="match status" value="1"/>
</dbReference>
<keyword evidence="3 7" id="KW-0812">Transmembrane</keyword>
<evidence type="ECO:0000313" key="9">
    <source>
        <dbReference type="EMBL" id="QCW82359.1"/>
    </source>
</evidence>
<feature type="transmembrane region" description="Helical" evidence="7">
    <location>
        <begin position="150"/>
        <end position="168"/>
    </location>
</feature>
<evidence type="ECO:0000256" key="3">
    <source>
        <dbReference type="ARBA" id="ARBA00022692"/>
    </source>
</evidence>
<comment type="subcellular location">
    <subcellularLocation>
        <location evidence="1">Membrane</location>
        <topology evidence="1">Multi-pass membrane protein</topology>
    </subcellularLocation>
</comment>
<feature type="transmembrane region" description="Helical" evidence="7">
    <location>
        <begin position="220"/>
        <end position="241"/>
    </location>
</feature>
<evidence type="ECO:0000256" key="1">
    <source>
        <dbReference type="ARBA" id="ARBA00004141"/>
    </source>
</evidence>
<evidence type="ECO:0000256" key="4">
    <source>
        <dbReference type="ARBA" id="ARBA00022989"/>
    </source>
</evidence>
<keyword evidence="6 7" id="KW-0472">Membrane</keyword>
<dbReference type="GO" id="GO:0015112">
    <property type="term" value="F:nitrate transmembrane transporter activity"/>
    <property type="evidence" value="ECO:0007669"/>
    <property type="project" value="InterPro"/>
</dbReference>
<evidence type="ECO:0000256" key="6">
    <source>
        <dbReference type="ARBA" id="ARBA00023136"/>
    </source>
</evidence>
<evidence type="ECO:0000313" key="10">
    <source>
        <dbReference type="Proteomes" id="UP000305881"/>
    </source>
</evidence>
<dbReference type="OrthoDB" id="9773404at2"/>
<feature type="transmembrane region" description="Helical" evidence="7">
    <location>
        <begin position="389"/>
        <end position="413"/>
    </location>
</feature>
<keyword evidence="5" id="KW-0534">Nitrate assimilation</keyword>
<dbReference type="Pfam" id="PF07690">
    <property type="entry name" value="MFS_1"/>
    <property type="match status" value="2"/>
</dbReference>
<keyword evidence="4 7" id="KW-1133">Transmembrane helix</keyword>
<sequence>MSILQLKLLGFSGKIKILHLTWTAFFISFVVWFNHAPLMLMIMDSVNLTESEVNILLLLNFALPIPARIIIGMVVDRFGARISYSTLLALSSLPCFAFAMAESFQQLAWARFCLGFIGAGFVIGIRIIGDWFPARQVGVAEGIYGGWGNFGSAAATILLPGLALYFGAENGWRYAIAVTGILSLAYALIYYRNVEDTPPDVPYLKPRRSGAMEVTSIKDLFLYICTTVPLYTAMSLLTWQLSTPEADLLSTPWVIAINIIIWALFFFQACQIVDINAERLSRPIDSIHHYPFKQITILSVAYLMTFGSKLAVVSMLPMFFFTIYRETQAVSMIDAGLMASSFIVMNLIARPVGGWLSDRIGRKLSLTMFLAGTSLGYYLMSFIAGDWPILMTISMTVLCSIFLQAAEGAVFAIAPLIKRPMTGQIAGIVGAYGNAGAIFFLALMGHVAPSTFFIILAVCALASAILARRLEEPKEFITEIMPDGTLVKIELD</sequence>
<feature type="transmembrane region" description="Helical" evidence="7">
    <location>
        <begin position="107"/>
        <end position="129"/>
    </location>
</feature>